<dbReference type="RefSeq" id="WP_073538016.1">
    <property type="nucleotide sequence ID" value="NZ_CP018335.1"/>
</dbReference>
<evidence type="ECO:0000256" key="4">
    <source>
        <dbReference type="ARBA" id="ARBA00009503"/>
    </source>
</evidence>
<evidence type="ECO:0000256" key="7">
    <source>
        <dbReference type="ARBA" id="ARBA00022679"/>
    </source>
</evidence>
<reference evidence="15 16" key="1">
    <citation type="submission" date="2016-12" db="EMBL/GenBank/DDBJ databases">
        <title>Complete genome sequence of Clostridium kluyveri JZZ isolated from the pit mud of a Chinese flavor liquor-making factory.</title>
        <authorList>
            <person name="Wang Y."/>
        </authorList>
    </citation>
    <scope>NUCLEOTIDE SEQUENCE [LARGE SCALE GENOMIC DNA]</scope>
    <source>
        <strain evidence="15 16">JZZ</strain>
    </source>
</reference>
<feature type="domain" description="Pterin-binding" evidence="14">
    <location>
        <begin position="18"/>
        <end position="264"/>
    </location>
</feature>
<dbReference type="InterPro" id="IPR000489">
    <property type="entry name" value="Pterin-binding_dom"/>
</dbReference>
<dbReference type="GO" id="GO:0005829">
    <property type="term" value="C:cytosol"/>
    <property type="evidence" value="ECO:0007669"/>
    <property type="project" value="TreeGrafter"/>
</dbReference>
<keyword evidence="8 13" id="KW-0479">Metal-binding</keyword>
<dbReference type="GO" id="GO:0004156">
    <property type="term" value="F:dihydropteroate synthase activity"/>
    <property type="evidence" value="ECO:0007669"/>
    <property type="project" value="UniProtKB-EC"/>
</dbReference>
<comment type="pathway">
    <text evidence="3 13">Cofactor biosynthesis; tetrahydrofolate biosynthesis; 7,8-dihydrofolate from 2-amino-4-hydroxy-6-hydroxymethyl-7,8-dihydropteridine diphosphate and 4-aminobenzoate: step 1/2.</text>
</comment>
<organism evidence="15 16">
    <name type="scientific">Clostridium kluyveri</name>
    <dbReference type="NCBI Taxonomy" id="1534"/>
    <lineage>
        <taxon>Bacteria</taxon>
        <taxon>Bacillati</taxon>
        <taxon>Bacillota</taxon>
        <taxon>Clostridia</taxon>
        <taxon>Eubacteriales</taxon>
        <taxon>Clostridiaceae</taxon>
        <taxon>Clostridium</taxon>
    </lineage>
</organism>
<dbReference type="Gene3D" id="3.20.20.20">
    <property type="entry name" value="Dihydropteroate synthase-like"/>
    <property type="match status" value="1"/>
</dbReference>
<comment type="cofactor">
    <cofactor evidence="2 13">
        <name>Mg(2+)</name>
        <dbReference type="ChEBI" id="CHEBI:18420"/>
    </cofactor>
</comment>
<dbReference type="InterPro" id="IPR045031">
    <property type="entry name" value="DHP_synth-like"/>
</dbReference>
<accession>A0A1L5F5T9</accession>
<evidence type="ECO:0000256" key="12">
    <source>
        <dbReference type="ARBA" id="ARBA00053449"/>
    </source>
</evidence>
<name>A0A1L5F5T9_CLOKL</name>
<evidence type="ECO:0000313" key="15">
    <source>
        <dbReference type="EMBL" id="APM38343.1"/>
    </source>
</evidence>
<dbReference type="InterPro" id="IPR006390">
    <property type="entry name" value="DHP_synth_dom"/>
</dbReference>
<dbReference type="GO" id="GO:0046872">
    <property type="term" value="F:metal ion binding"/>
    <property type="evidence" value="ECO:0007669"/>
    <property type="project" value="UniProtKB-KW"/>
</dbReference>
<dbReference type="EMBL" id="CP018335">
    <property type="protein sequence ID" value="APM38343.1"/>
    <property type="molecule type" value="Genomic_DNA"/>
</dbReference>
<dbReference type="PROSITE" id="PS50972">
    <property type="entry name" value="PTERIN_BINDING"/>
    <property type="match status" value="1"/>
</dbReference>
<evidence type="ECO:0000256" key="3">
    <source>
        <dbReference type="ARBA" id="ARBA00004763"/>
    </source>
</evidence>
<dbReference type="OrthoDB" id="9811744at2"/>
<comment type="function">
    <text evidence="12 13">Catalyzes the condensation of para-aminobenzoate (pABA) with 6-hydroxymethyl-7,8-dihydropterin diphosphate (DHPt-PP) to form 7,8-dihydropteroate (H2Pte), the immediate precursor of folate derivatives.</text>
</comment>
<sequence>MSGIIRIGKKDFQIGKKTYIMGILNITPDSFSDGGKFNNIELALEHAKQMEIEGADIIDIGGESTRPGYKPITEQEELERIIPVIGTLVRHINIPISVDTYRSKVAERALDAGASFINDIWGLKKDPRMAFIASHYKVPCCLMHNRDNTNYNHLIEDILNDLKESINIALNAGVDDKNIILDPGIGFGKNYEQNLMVMRNLERFSELGYPVLLGTSRKSIIGNALNLKVHERLEGTIATTVIGIMKKCAFVRVHDVKENKRAAVMSDIIVR</sequence>
<dbReference type="CDD" id="cd00739">
    <property type="entry name" value="DHPS"/>
    <property type="match status" value="1"/>
</dbReference>
<dbReference type="InterPro" id="IPR011005">
    <property type="entry name" value="Dihydropteroate_synth-like_sf"/>
</dbReference>
<dbReference type="Pfam" id="PF00809">
    <property type="entry name" value="Pterin_bind"/>
    <property type="match status" value="1"/>
</dbReference>
<evidence type="ECO:0000256" key="5">
    <source>
        <dbReference type="ARBA" id="ARBA00012458"/>
    </source>
</evidence>
<dbReference type="EC" id="2.5.1.15" evidence="5 13"/>
<dbReference type="FunFam" id="3.20.20.20:FF:000006">
    <property type="entry name" value="Dihydropteroate synthase"/>
    <property type="match status" value="1"/>
</dbReference>
<evidence type="ECO:0000256" key="13">
    <source>
        <dbReference type="RuleBase" id="RU361205"/>
    </source>
</evidence>
<protein>
    <recommendedName>
        <fullName evidence="6 13">Dihydropteroate synthase</fullName>
        <shortName evidence="13">DHPS</shortName>
        <ecNumber evidence="5 13">2.5.1.15</ecNumber>
    </recommendedName>
    <alternativeName>
        <fullName evidence="11 13">Dihydropteroate pyrophosphorylase</fullName>
    </alternativeName>
</protein>
<dbReference type="SUPFAM" id="SSF51717">
    <property type="entry name" value="Dihydropteroate synthetase-like"/>
    <property type="match status" value="1"/>
</dbReference>
<proteinExistence type="inferred from homology"/>
<dbReference type="NCBIfam" id="TIGR01496">
    <property type="entry name" value="DHPS"/>
    <property type="match status" value="1"/>
</dbReference>
<evidence type="ECO:0000256" key="6">
    <source>
        <dbReference type="ARBA" id="ARBA00016919"/>
    </source>
</evidence>
<evidence type="ECO:0000256" key="11">
    <source>
        <dbReference type="ARBA" id="ARBA00030193"/>
    </source>
</evidence>
<dbReference type="PANTHER" id="PTHR20941:SF1">
    <property type="entry name" value="FOLIC ACID SYNTHESIS PROTEIN FOL1"/>
    <property type="match status" value="1"/>
</dbReference>
<evidence type="ECO:0000256" key="8">
    <source>
        <dbReference type="ARBA" id="ARBA00022723"/>
    </source>
</evidence>
<dbReference type="PROSITE" id="PS00792">
    <property type="entry name" value="DHPS_1"/>
    <property type="match status" value="1"/>
</dbReference>
<evidence type="ECO:0000313" key="16">
    <source>
        <dbReference type="Proteomes" id="UP000184604"/>
    </source>
</evidence>
<gene>
    <name evidence="15" type="ORF">BS101_06125</name>
</gene>
<keyword evidence="7 13" id="KW-0808">Transferase</keyword>
<dbReference type="GO" id="GO:0046654">
    <property type="term" value="P:tetrahydrofolate biosynthetic process"/>
    <property type="evidence" value="ECO:0007669"/>
    <property type="project" value="UniProtKB-UniPathway"/>
</dbReference>
<evidence type="ECO:0000256" key="1">
    <source>
        <dbReference type="ARBA" id="ARBA00000012"/>
    </source>
</evidence>
<comment type="catalytic activity">
    <reaction evidence="1">
        <text>(7,8-dihydropterin-6-yl)methyl diphosphate + 4-aminobenzoate = 7,8-dihydropteroate + diphosphate</text>
        <dbReference type="Rhea" id="RHEA:19949"/>
        <dbReference type="ChEBI" id="CHEBI:17836"/>
        <dbReference type="ChEBI" id="CHEBI:17839"/>
        <dbReference type="ChEBI" id="CHEBI:33019"/>
        <dbReference type="ChEBI" id="CHEBI:72950"/>
        <dbReference type="EC" id="2.5.1.15"/>
    </reaction>
</comment>
<evidence type="ECO:0000256" key="2">
    <source>
        <dbReference type="ARBA" id="ARBA00001946"/>
    </source>
</evidence>
<evidence type="ECO:0000256" key="9">
    <source>
        <dbReference type="ARBA" id="ARBA00022842"/>
    </source>
</evidence>
<evidence type="ECO:0000259" key="14">
    <source>
        <dbReference type="PROSITE" id="PS50972"/>
    </source>
</evidence>
<dbReference type="GO" id="GO:0046656">
    <property type="term" value="P:folic acid biosynthetic process"/>
    <property type="evidence" value="ECO:0007669"/>
    <property type="project" value="UniProtKB-KW"/>
</dbReference>
<dbReference type="PANTHER" id="PTHR20941">
    <property type="entry name" value="FOLATE SYNTHESIS PROTEINS"/>
    <property type="match status" value="1"/>
</dbReference>
<dbReference type="Proteomes" id="UP000184604">
    <property type="component" value="Chromosome"/>
</dbReference>
<dbReference type="PROSITE" id="PS00793">
    <property type="entry name" value="DHPS_2"/>
    <property type="match status" value="1"/>
</dbReference>
<dbReference type="UniPathway" id="UPA00077">
    <property type="reaction ID" value="UER00156"/>
</dbReference>
<evidence type="ECO:0000256" key="10">
    <source>
        <dbReference type="ARBA" id="ARBA00022909"/>
    </source>
</evidence>
<keyword evidence="9 13" id="KW-0460">Magnesium</keyword>
<keyword evidence="10 13" id="KW-0289">Folate biosynthesis</keyword>
<comment type="similarity">
    <text evidence="4 13">Belongs to the DHPS family.</text>
</comment>
<dbReference type="AlphaFoldDB" id="A0A1L5F5T9"/>